<proteinExistence type="predicted"/>
<keyword evidence="1" id="KW-0479">Metal-binding</keyword>
<evidence type="ECO:0000256" key="1">
    <source>
        <dbReference type="ARBA" id="ARBA00022723"/>
    </source>
</evidence>
<evidence type="ECO:0000313" key="4">
    <source>
        <dbReference type="EMBL" id="PUV24981.1"/>
    </source>
</evidence>
<reference evidence="4 5" key="1">
    <citation type="submission" date="2018-04" db="EMBL/GenBank/DDBJ databases">
        <title>Sphingobacterium sp. M46 Genome.</title>
        <authorList>
            <person name="Cheng J."/>
            <person name="Li Y."/>
        </authorList>
    </citation>
    <scope>NUCLEOTIDE SEQUENCE [LARGE SCALE GENOMIC DNA]</scope>
    <source>
        <strain evidence="4 5">M46</strain>
    </source>
</reference>
<gene>
    <name evidence="4" type="ORF">DCO56_08510</name>
</gene>
<dbReference type="Gene3D" id="1.10.3210.10">
    <property type="entry name" value="Hypothetical protein af1432"/>
    <property type="match status" value="1"/>
</dbReference>
<name>A0A363NWE5_9SPHI</name>
<comment type="caution">
    <text evidence="4">The sequence shown here is derived from an EMBL/GenBank/DDBJ whole genome shotgun (WGS) entry which is preliminary data.</text>
</comment>
<protein>
    <submittedName>
        <fullName evidence="4">HAD family hydrolase</fullName>
    </submittedName>
</protein>
<dbReference type="Proteomes" id="UP000250831">
    <property type="component" value="Unassembled WGS sequence"/>
</dbReference>
<dbReference type="Pfam" id="PF13023">
    <property type="entry name" value="HD_3"/>
    <property type="match status" value="1"/>
</dbReference>
<evidence type="ECO:0000256" key="2">
    <source>
        <dbReference type="ARBA" id="ARBA00022801"/>
    </source>
</evidence>
<sequence length="215" mass="24848">MINKIKLEQLSAILDVLKLAEKLKFELRHSWLSNGRQESVAEHTWRMSLMAVLIEPLLEQKVDLAHLLKMIIIHDLVEAEAGDVSVLDQIRNPEIKKIKQQNEEKAILRIRELLTASNGQEIYDLFYEFEEKKTFEAKVANAIDKLEVQLQHNHADISTWEEIEYDLSFVIGKHVQFDQTFVMLKDLIEKQASQKLEGAGLNVSEIRNRAIATFS</sequence>
<dbReference type="GO" id="GO:0005737">
    <property type="term" value="C:cytoplasm"/>
    <property type="evidence" value="ECO:0007669"/>
    <property type="project" value="TreeGrafter"/>
</dbReference>
<dbReference type="OrthoDB" id="9796032at2"/>
<dbReference type="InterPro" id="IPR006674">
    <property type="entry name" value="HD_domain"/>
</dbReference>
<dbReference type="GO" id="GO:0046872">
    <property type="term" value="F:metal ion binding"/>
    <property type="evidence" value="ECO:0007669"/>
    <property type="project" value="UniProtKB-KW"/>
</dbReference>
<dbReference type="RefSeq" id="WP_108633312.1">
    <property type="nucleotide sequence ID" value="NZ_QCXX01000002.1"/>
</dbReference>
<dbReference type="InterPro" id="IPR039356">
    <property type="entry name" value="YfbR/HDDC2"/>
</dbReference>
<keyword evidence="2 4" id="KW-0378">Hydrolase</keyword>
<dbReference type="AlphaFoldDB" id="A0A363NWE5"/>
<evidence type="ECO:0000259" key="3">
    <source>
        <dbReference type="Pfam" id="PF13023"/>
    </source>
</evidence>
<organism evidence="4 5">
    <name type="scientific">Sphingobacterium athyrii</name>
    <dbReference type="NCBI Taxonomy" id="2152717"/>
    <lineage>
        <taxon>Bacteria</taxon>
        <taxon>Pseudomonadati</taxon>
        <taxon>Bacteroidota</taxon>
        <taxon>Sphingobacteriia</taxon>
        <taxon>Sphingobacteriales</taxon>
        <taxon>Sphingobacteriaceae</taxon>
        <taxon>Sphingobacterium</taxon>
    </lineage>
</organism>
<keyword evidence="5" id="KW-1185">Reference proteome</keyword>
<dbReference type="SUPFAM" id="SSF109604">
    <property type="entry name" value="HD-domain/PDEase-like"/>
    <property type="match status" value="1"/>
</dbReference>
<dbReference type="EMBL" id="QCXX01000002">
    <property type="protein sequence ID" value="PUV24981.1"/>
    <property type="molecule type" value="Genomic_DNA"/>
</dbReference>
<feature type="domain" description="HD" evidence="3">
    <location>
        <begin position="20"/>
        <end position="176"/>
    </location>
</feature>
<evidence type="ECO:0000313" key="5">
    <source>
        <dbReference type="Proteomes" id="UP000250831"/>
    </source>
</evidence>
<dbReference type="PANTHER" id="PTHR11845:SF13">
    <property type="entry name" value="5'-DEOXYNUCLEOTIDASE HDDC2"/>
    <property type="match status" value="1"/>
</dbReference>
<accession>A0A363NWE5</accession>
<dbReference type="GO" id="GO:0002953">
    <property type="term" value="F:5'-deoxynucleotidase activity"/>
    <property type="evidence" value="ECO:0007669"/>
    <property type="project" value="InterPro"/>
</dbReference>
<dbReference type="PANTHER" id="PTHR11845">
    <property type="entry name" value="5'-DEOXYNUCLEOTIDASE HDDC2"/>
    <property type="match status" value="1"/>
</dbReference>